<evidence type="ECO:0000313" key="7">
    <source>
        <dbReference type="Proteomes" id="UP000050761"/>
    </source>
</evidence>
<keyword evidence="2" id="KW-0689">Ribosomal protein</keyword>
<dbReference type="InterPro" id="IPR002673">
    <property type="entry name" value="Ribosomal_eL29"/>
</dbReference>
<evidence type="ECO:0000256" key="5">
    <source>
        <dbReference type="ARBA" id="ARBA00035328"/>
    </source>
</evidence>
<evidence type="ECO:0000256" key="3">
    <source>
        <dbReference type="ARBA" id="ARBA00023274"/>
    </source>
</evidence>
<sequence>MPRDGGCIPSNDRHGGTEPWVFETRLMSASSSSSALAETICRSQLSSMGLAPTMSFGQNRKAHQNGIKKPKKERFMSMQIVDPKFLKNLCSSKKHNKRHVKINSSSNNIAKSKNHTNHIQNRKAHQNGIKKPKKERFMSMQIVDPKFLKNLCSSKKHNKRHVKINSSSNNMAKSKNHTNYIQNRKAHQNGIKKSNKERFMSMQGVDPMFLRNLRPAKKHDKRHNVIATEQQLAIVDELEMEMTSDVYRRMTAACQENVAKYLDLHEELGKRLTNMLQSEEATLQKISQQ</sequence>
<keyword evidence="3" id="KW-0687">Ribonucleoprotein</keyword>
<dbReference type="GO" id="GO:0022625">
    <property type="term" value="C:cytosolic large ribosomal subunit"/>
    <property type="evidence" value="ECO:0007669"/>
    <property type="project" value="TreeGrafter"/>
</dbReference>
<comment type="similarity">
    <text evidence="1">Belongs to the eukaryotic ribosomal protein eL29 family.</text>
</comment>
<name>A0A183FDK1_HELPZ</name>
<dbReference type="GO" id="GO:0003735">
    <property type="term" value="F:structural constituent of ribosome"/>
    <property type="evidence" value="ECO:0007669"/>
    <property type="project" value="InterPro"/>
</dbReference>
<evidence type="ECO:0000256" key="4">
    <source>
        <dbReference type="ARBA" id="ARBA00035222"/>
    </source>
</evidence>
<dbReference type="Pfam" id="PF01779">
    <property type="entry name" value="Ribosomal_L29e"/>
    <property type="match status" value="3"/>
</dbReference>
<evidence type="ECO:0000313" key="6">
    <source>
        <dbReference type="EMBL" id="VDO60893.1"/>
    </source>
</evidence>
<dbReference type="GO" id="GO:0002181">
    <property type="term" value="P:cytoplasmic translation"/>
    <property type="evidence" value="ECO:0007669"/>
    <property type="project" value="TreeGrafter"/>
</dbReference>
<gene>
    <name evidence="6" type="ORF">HPBE_LOCUS4332</name>
</gene>
<dbReference type="Gene3D" id="6.10.140.1730">
    <property type="match status" value="3"/>
</dbReference>
<proteinExistence type="inferred from homology"/>
<dbReference type="OrthoDB" id="996720at2759"/>
<accession>A0A3P7Y7H7</accession>
<dbReference type="AlphaFoldDB" id="A0A183FDK1"/>
<dbReference type="Proteomes" id="UP000050761">
    <property type="component" value="Unassembled WGS sequence"/>
</dbReference>
<protein>
    <recommendedName>
        <fullName evidence="4">Large ribosomal subunit protein eL29</fullName>
    </recommendedName>
    <alternativeName>
        <fullName evidence="5">60S ribosomal protein L29</fullName>
    </alternativeName>
</protein>
<accession>A0A183FDK1</accession>
<dbReference type="EMBL" id="UZAH01025301">
    <property type="protein sequence ID" value="VDO60893.1"/>
    <property type="molecule type" value="Genomic_DNA"/>
</dbReference>
<reference evidence="8" key="2">
    <citation type="submission" date="2019-09" db="UniProtKB">
        <authorList>
            <consortium name="WormBaseParasite"/>
        </authorList>
    </citation>
    <scope>IDENTIFICATION</scope>
</reference>
<reference evidence="6 7" key="1">
    <citation type="submission" date="2018-11" db="EMBL/GenBank/DDBJ databases">
        <authorList>
            <consortium name="Pathogen Informatics"/>
        </authorList>
    </citation>
    <scope>NUCLEOTIDE SEQUENCE [LARGE SCALE GENOMIC DNA]</scope>
</reference>
<dbReference type="PANTHER" id="PTHR12884">
    <property type="entry name" value="60S RIBOSOMAL PROTEIN L29"/>
    <property type="match status" value="1"/>
</dbReference>
<dbReference type="WBParaSite" id="HPBE_0000433101-mRNA-1">
    <property type="protein sequence ID" value="HPBE_0000433101-mRNA-1"/>
    <property type="gene ID" value="HPBE_0000433101"/>
</dbReference>
<dbReference type="PANTHER" id="PTHR12884:SF0">
    <property type="entry name" value="60S RIBOSOMAL PROTEIN L29"/>
    <property type="match status" value="1"/>
</dbReference>
<keyword evidence="7" id="KW-1185">Reference proteome</keyword>
<evidence type="ECO:0000256" key="2">
    <source>
        <dbReference type="ARBA" id="ARBA00022980"/>
    </source>
</evidence>
<evidence type="ECO:0000256" key="1">
    <source>
        <dbReference type="ARBA" id="ARBA00010247"/>
    </source>
</evidence>
<evidence type="ECO:0000313" key="8">
    <source>
        <dbReference type="WBParaSite" id="HPBE_0000433101-mRNA-1"/>
    </source>
</evidence>
<organism evidence="7 8">
    <name type="scientific">Heligmosomoides polygyrus</name>
    <name type="common">Parasitic roundworm</name>
    <dbReference type="NCBI Taxonomy" id="6339"/>
    <lineage>
        <taxon>Eukaryota</taxon>
        <taxon>Metazoa</taxon>
        <taxon>Ecdysozoa</taxon>
        <taxon>Nematoda</taxon>
        <taxon>Chromadorea</taxon>
        <taxon>Rhabditida</taxon>
        <taxon>Rhabditina</taxon>
        <taxon>Rhabditomorpha</taxon>
        <taxon>Strongyloidea</taxon>
        <taxon>Heligmosomidae</taxon>
        <taxon>Heligmosomoides</taxon>
    </lineage>
</organism>